<evidence type="ECO:0000256" key="3">
    <source>
        <dbReference type="ARBA" id="ARBA00011918"/>
    </source>
</evidence>
<dbReference type="InterPro" id="IPR014048">
    <property type="entry name" value="MethylDNA_cys_MeTrfase_DNA-bd"/>
</dbReference>
<gene>
    <name evidence="10" type="ORF">GKO32_29735</name>
</gene>
<evidence type="ECO:0000256" key="7">
    <source>
        <dbReference type="ARBA" id="ARBA00023204"/>
    </source>
</evidence>
<dbReference type="RefSeq" id="WP_154760219.1">
    <property type="nucleotide sequence ID" value="NZ_WMBA01000060.1"/>
</dbReference>
<dbReference type="GO" id="GO:0003908">
    <property type="term" value="F:methylated-DNA-[protein]-cysteine S-methyltransferase activity"/>
    <property type="evidence" value="ECO:0007669"/>
    <property type="project" value="UniProtKB-EC"/>
</dbReference>
<proteinExistence type="inferred from homology"/>
<dbReference type="Proteomes" id="UP000440096">
    <property type="component" value="Unassembled WGS sequence"/>
</dbReference>
<keyword evidence="7" id="KW-0234">DNA repair</keyword>
<dbReference type="SUPFAM" id="SSF53155">
    <property type="entry name" value="Methylated DNA-protein cysteine methyltransferase domain"/>
    <property type="match status" value="1"/>
</dbReference>
<dbReference type="AlphaFoldDB" id="A0A6N7Z8T7"/>
<keyword evidence="5 10" id="KW-0808">Transferase</keyword>
<evidence type="ECO:0000313" key="10">
    <source>
        <dbReference type="EMBL" id="MTD58130.1"/>
    </source>
</evidence>
<dbReference type="InterPro" id="IPR036388">
    <property type="entry name" value="WH-like_DNA-bd_sf"/>
</dbReference>
<organism evidence="10 11">
    <name type="scientific">Amycolatopsis pithecellobii</name>
    <dbReference type="NCBI Taxonomy" id="664692"/>
    <lineage>
        <taxon>Bacteria</taxon>
        <taxon>Bacillati</taxon>
        <taxon>Actinomycetota</taxon>
        <taxon>Actinomycetes</taxon>
        <taxon>Pseudonocardiales</taxon>
        <taxon>Pseudonocardiaceae</taxon>
        <taxon>Amycolatopsis</taxon>
    </lineage>
</organism>
<dbReference type="FunFam" id="1.10.10.10:FF:000214">
    <property type="entry name" value="Methylated-DNA--protein-cysteine methyltransferase"/>
    <property type="match status" value="1"/>
</dbReference>
<accession>A0A6N7Z8T7</accession>
<sequence>MTGTGFAVFETAIGHCGIAWGERGVVSVCLPEGSATTTRARLRANFPDAVETEPPEAVRWAIAEIVALLRGESRDLLAVPLDLDGVPEFHRRVYEIARTIPPGKTLTYGEVASRLGMPGSAQAVGRALGRNPFPIVVPCHRVLGADGKMVGFSAPGGVETKRKMLVIEGARADEPTLF</sequence>
<dbReference type="EMBL" id="WMBA01000060">
    <property type="protein sequence ID" value="MTD58130.1"/>
    <property type="molecule type" value="Genomic_DNA"/>
</dbReference>
<keyword evidence="4 10" id="KW-0489">Methyltransferase</keyword>
<comment type="catalytic activity">
    <reaction evidence="1">
        <text>a 4-O-methyl-thymidine in DNA + L-cysteinyl-[protein] = a thymidine in DNA + S-methyl-L-cysteinyl-[protein]</text>
        <dbReference type="Rhea" id="RHEA:53428"/>
        <dbReference type="Rhea" id="RHEA-COMP:10131"/>
        <dbReference type="Rhea" id="RHEA-COMP:10132"/>
        <dbReference type="Rhea" id="RHEA-COMP:13555"/>
        <dbReference type="Rhea" id="RHEA-COMP:13556"/>
        <dbReference type="ChEBI" id="CHEBI:29950"/>
        <dbReference type="ChEBI" id="CHEBI:82612"/>
        <dbReference type="ChEBI" id="CHEBI:137386"/>
        <dbReference type="ChEBI" id="CHEBI:137387"/>
        <dbReference type="EC" id="2.1.1.63"/>
    </reaction>
</comment>
<evidence type="ECO:0000256" key="4">
    <source>
        <dbReference type="ARBA" id="ARBA00022603"/>
    </source>
</evidence>
<dbReference type="OrthoDB" id="9802228at2"/>
<dbReference type="GO" id="GO:0032259">
    <property type="term" value="P:methylation"/>
    <property type="evidence" value="ECO:0007669"/>
    <property type="project" value="UniProtKB-KW"/>
</dbReference>
<evidence type="ECO:0000313" key="11">
    <source>
        <dbReference type="Proteomes" id="UP000440096"/>
    </source>
</evidence>
<dbReference type="PANTHER" id="PTHR10815:SF5">
    <property type="entry name" value="METHYLATED-DNA--PROTEIN-CYSTEINE METHYLTRANSFERASE"/>
    <property type="match status" value="1"/>
</dbReference>
<dbReference type="SUPFAM" id="SSF46767">
    <property type="entry name" value="Methylated DNA-protein cysteine methyltransferase, C-terminal domain"/>
    <property type="match status" value="1"/>
</dbReference>
<dbReference type="PROSITE" id="PS00374">
    <property type="entry name" value="MGMT"/>
    <property type="match status" value="1"/>
</dbReference>
<evidence type="ECO:0000256" key="1">
    <source>
        <dbReference type="ARBA" id="ARBA00001286"/>
    </source>
</evidence>
<dbReference type="PANTHER" id="PTHR10815">
    <property type="entry name" value="METHYLATED-DNA--PROTEIN-CYSTEINE METHYLTRANSFERASE"/>
    <property type="match status" value="1"/>
</dbReference>
<keyword evidence="6" id="KW-0227">DNA damage</keyword>
<evidence type="ECO:0000256" key="5">
    <source>
        <dbReference type="ARBA" id="ARBA00022679"/>
    </source>
</evidence>
<comment type="catalytic activity">
    <reaction evidence="8">
        <text>a 6-O-methyl-2'-deoxyguanosine in DNA + L-cysteinyl-[protein] = S-methyl-L-cysteinyl-[protein] + a 2'-deoxyguanosine in DNA</text>
        <dbReference type="Rhea" id="RHEA:24000"/>
        <dbReference type="Rhea" id="RHEA-COMP:10131"/>
        <dbReference type="Rhea" id="RHEA-COMP:10132"/>
        <dbReference type="Rhea" id="RHEA-COMP:11367"/>
        <dbReference type="Rhea" id="RHEA-COMP:11368"/>
        <dbReference type="ChEBI" id="CHEBI:29950"/>
        <dbReference type="ChEBI" id="CHEBI:82612"/>
        <dbReference type="ChEBI" id="CHEBI:85445"/>
        <dbReference type="ChEBI" id="CHEBI:85448"/>
        <dbReference type="EC" id="2.1.1.63"/>
    </reaction>
</comment>
<dbReference type="InterPro" id="IPR036217">
    <property type="entry name" value="MethylDNA_cys_MeTrfase_DNAb"/>
</dbReference>
<evidence type="ECO:0000256" key="8">
    <source>
        <dbReference type="ARBA" id="ARBA00049348"/>
    </source>
</evidence>
<name>A0A6N7Z8T7_9PSEU</name>
<feature type="domain" description="Methylated-DNA-[protein]-cysteine S-methyltransferase DNA binding" evidence="9">
    <location>
        <begin position="88"/>
        <end position="169"/>
    </location>
</feature>
<dbReference type="GO" id="GO:0006281">
    <property type="term" value="P:DNA repair"/>
    <property type="evidence" value="ECO:0007669"/>
    <property type="project" value="UniProtKB-KW"/>
</dbReference>
<dbReference type="Pfam" id="PF01035">
    <property type="entry name" value="DNA_binding_1"/>
    <property type="match status" value="1"/>
</dbReference>
<evidence type="ECO:0000256" key="2">
    <source>
        <dbReference type="ARBA" id="ARBA00008711"/>
    </source>
</evidence>
<dbReference type="CDD" id="cd06445">
    <property type="entry name" value="ATase"/>
    <property type="match status" value="1"/>
</dbReference>
<dbReference type="Gene3D" id="1.10.10.10">
    <property type="entry name" value="Winged helix-like DNA-binding domain superfamily/Winged helix DNA-binding domain"/>
    <property type="match status" value="1"/>
</dbReference>
<dbReference type="InterPro" id="IPR036631">
    <property type="entry name" value="MGMT_N_sf"/>
</dbReference>
<comment type="similarity">
    <text evidence="2">Belongs to the MGMT family.</text>
</comment>
<protein>
    <recommendedName>
        <fullName evidence="3">methylated-DNA--[protein]-cysteine S-methyltransferase</fullName>
        <ecNumber evidence="3">2.1.1.63</ecNumber>
    </recommendedName>
</protein>
<dbReference type="NCBIfam" id="TIGR00589">
    <property type="entry name" value="ogt"/>
    <property type="match status" value="1"/>
</dbReference>
<keyword evidence="11" id="KW-1185">Reference proteome</keyword>
<dbReference type="EC" id="2.1.1.63" evidence="3"/>
<evidence type="ECO:0000256" key="6">
    <source>
        <dbReference type="ARBA" id="ARBA00022763"/>
    </source>
</evidence>
<evidence type="ECO:0000259" key="9">
    <source>
        <dbReference type="Pfam" id="PF01035"/>
    </source>
</evidence>
<reference evidence="10 11" key="1">
    <citation type="submission" date="2019-11" db="EMBL/GenBank/DDBJ databases">
        <title>Draft genome of Amycolatopsis RM579.</title>
        <authorList>
            <person name="Duangmal K."/>
            <person name="Mingma R."/>
        </authorList>
    </citation>
    <scope>NUCLEOTIDE SEQUENCE [LARGE SCALE GENOMIC DNA]</scope>
    <source>
        <strain evidence="10 11">RM579</strain>
    </source>
</reference>
<dbReference type="Gene3D" id="3.30.160.70">
    <property type="entry name" value="Methylated DNA-protein cysteine methyltransferase domain"/>
    <property type="match status" value="1"/>
</dbReference>
<dbReference type="InterPro" id="IPR001497">
    <property type="entry name" value="MethylDNA_cys_MeTrfase_AS"/>
</dbReference>
<comment type="caution">
    <text evidence="10">The sequence shown here is derived from an EMBL/GenBank/DDBJ whole genome shotgun (WGS) entry which is preliminary data.</text>
</comment>